<dbReference type="SMART" id="SM00363">
    <property type="entry name" value="S4"/>
    <property type="match status" value="1"/>
</dbReference>
<dbReference type="InParanoid" id="E6W408"/>
<comment type="function">
    <text evidence="5">Responsible for synthesis of pseudouridine from uracil.</text>
</comment>
<evidence type="ECO:0000256" key="3">
    <source>
        <dbReference type="PIRSR" id="PIRSR606225-1"/>
    </source>
</evidence>
<gene>
    <name evidence="7" type="ordered locus">Selin_2252</name>
</gene>
<dbReference type="GO" id="GO:0120159">
    <property type="term" value="F:rRNA pseudouridine synthase activity"/>
    <property type="evidence" value="ECO:0007669"/>
    <property type="project" value="UniProtKB-ARBA"/>
</dbReference>
<proteinExistence type="inferred from homology"/>
<keyword evidence="4" id="KW-0694">RNA-binding</keyword>
<dbReference type="STRING" id="653733.Selin_2252"/>
<dbReference type="InterPro" id="IPR006224">
    <property type="entry name" value="PsdUridine_synth_RluA-like_CS"/>
</dbReference>
<evidence type="ECO:0000313" key="7">
    <source>
        <dbReference type="EMBL" id="ADU66972.1"/>
    </source>
</evidence>
<dbReference type="GO" id="GO:0003723">
    <property type="term" value="F:RNA binding"/>
    <property type="evidence" value="ECO:0007669"/>
    <property type="project" value="UniProtKB-KW"/>
</dbReference>
<dbReference type="InterPro" id="IPR006145">
    <property type="entry name" value="PsdUridine_synth_RsuA/RluA"/>
</dbReference>
<name>E6W408_DESIS</name>
<dbReference type="Proteomes" id="UP000002572">
    <property type="component" value="Chromosome"/>
</dbReference>
<dbReference type="Pfam" id="PF01479">
    <property type="entry name" value="S4"/>
    <property type="match status" value="1"/>
</dbReference>
<dbReference type="CDD" id="cd02869">
    <property type="entry name" value="PseudoU_synth_RluA_like"/>
    <property type="match status" value="1"/>
</dbReference>
<dbReference type="InterPro" id="IPR002942">
    <property type="entry name" value="S4_RNA-bd"/>
</dbReference>
<dbReference type="HOGENOM" id="CLU_016902_4_1_0"/>
<dbReference type="PROSITE" id="PS01129">
    <property type="entry name" value="PSI_RLU"/>
    <property type="match status" value="1"/>
</dbReference>
<dbReference type="RefSeq" id="WP_013506848.1">
    <property type="nucleotide sequence ID" value="NC_014836.1"/>
</dbReference>
<dbReference type="PANTHER" id="PTHR21600:SF44">
    <property type="entry name" value="RIBOSOMAL LARGE SUBUNIT PSEUDOURIDINE SYNTHASE D"/>
    <property type="match status" value="1"/>
</dbReference>
<dbReference type="CDD" id="cd00165">
    <property type="entry name" value="S4"/>
    <property type="match status" value="1"/>
</dbReference>
<dbReference type="Gene3D" id="3.30.2350.10">
    <property type="entry name" value="Pseudouridine synthase"/>
    <property type="match status" value="1"/>
</dbReference>
<dbReference type="PANTHER" id="PTHR21600">
    <property type="entry name" value="MITOCHONDRIAL RNA PSEUDOURIDINE SYNTHASE"/>
    <property type="match status" value="1"/>
</dbReference>
<dbReference type="SUPFAM" id="SSF55174">
    <property type="entry name" value="Alpha-L RNA-binding motif"/>
    <property type="match status" value="1"/>
</dbReference>
<dbReference type="Gene3D" id="3.10.290.10">
    <property type="entry name" value="RNA-binding S4 domain"/>
    <property type="match status" value="1"/>
</dbReference>
<evidence type="ECO:0000313" key="8">
    <source>
        <dbReference type="Proteomes" id="UP000002572"/>
    </source>
</evidence>
<evidence type="ECO:0000256" key="1">
    <source>
        <dbReference type="ARBA" id="ARBA00010876"/>
    </source>
</evidence>
<comment type="catalytic activity">
    <reaction evidence="5">
        <text>a uridine in RNA = a pseudouridine in RNA</text>
        <dbReference type="Rhea" id="RHEA:48348"/>
        <dbReference type="Rhea" id="RHEA-COMP:12068"/>
        <dbReference type="Rhea" id="RHEA-COMP:12069"/>
        <dbReference type="ChEBI" id="CHEBI:65314"/>
        <dbReference type="ChEBI" id="CHEBI:65315"/>
    </reaction>
</comment>
<dbReference type="PROSITE" id="PS50889">
    <property type="entry name" value="S4"/>
    <property type="match status" value="1"/>
</dbReference>
<dbReference type="eggNOG" id="COG0564">
    <property type="taxonomic scope" value="Bacteria"/>
</dbReference>
<dbReference type="InterPro" id="IPR006225">
    <property type="entry name" value="PsdUridine_synth_RluC/D"/>
</dbReference>
<keyword evidence="8" id="KW-1185">Reference proteome</keyword>
<dbReference type="InterPro" id="IPR050188">
    <property type="entry name" value="RluA_PseudoU_synthase"/>
</dbReference>
<reference evidence="7 8" key="1">
    <citation type="submission" date="2010-12" db="EMBL/GenBank/DDBJ databases">
        <title>Complete sequence of Desulfurispirillum indicum S5.</title>
        <authorList>
            <consortium name="US DOE Joint Genome Institute"/>
            <person name="Lucas S."/>
            <person name="Copeland A."/>
            <person name="Lapidus A."/>
            <person name="Cheng J.-F."/>
            <person name="Goodwin L."/>
            <person name="Pitluck S."/>
            <person name="Chertkov O."/>
            <person name="Held B."/>
            <person name="Detter J.C."/>
            <person name="Han C."/>
            <person name="Tapia R."/>
            <person name="Land M."/>
            <person name="Hauser L."/>
            <person name="Kyrpides N."/>
            <person name="Ivanova N."/>
            <person name="Mikhailova N."/>
            <person name="Haggblom M."/>
            <person name="Rauschenbach I."/>
            <person name="Bini E."/>
            <person name="Woyke T."/>
        </authorList>
    </citation>
    <scope>NUCLEOTIDE SEQUENCE [LARGE SCALE GENOMIC DNA]</scope>
    <source>
        <strain evidence="8">ATCC BAA-1389 / DSM 22839 / S5</strain>
    </source>
</reference>
<evidence type="ECO:0000259" key="6">
    <source>
        <dbReference type="SMART" id="SM00363"/>
    </source>
</evidence>
<dbReference type="FunCoup" id="E6W408">
    <property type="interactions" value="543"/>
</dbReference>
<dbReference type="AlphaFoldDB" id="E6W408"/>
<evidence type="ECO:0000256" key="5">
    <source>
        <dbReference type="RuleBase" id="RU362028"/>
    </source>
</evidence>
<dbReference type="KEGG" id="din:Selin_2252"/>
<dbReference type="SUPFAM" id="SSF55120">
    <property type="entry name" value="Pseudouridine synthase"/>
    <property type="match status" value="1"/>
</dbReference>
<comment type="similarity">
    <text evidence="1 5">Belongs to the pseudouridine synthase RluA family.</text>
</comment>
<feature type="domain" description="RNA-binding S4" evidence="6">
    <location>
        <begin position="14"/>
        <end position="79"/>
    </location>
</feature>
<dbReference type="EMBL" id="CP002432">
    <property type="protein sequence ID" value="ADU66972.1"/>
    <property type="molecule type" value="Genomic_DNA"/>
</dbReference>
<dbReference type="GO" id="GO:0000455">
    <property type="term" value="P:enzyme-directed rRNA pseudouridine synthesis"/>
    <property type="evidence" value="ECO:0007669"/>
    <property type="project" value="UniProtKB-ARBA"/>
</dbReference>
<organism evidence="7 8">
    <name type="scientific">Desulfurispirillum indicum (strain ATCC BAA-1389 / DSM 22839 / S5)</name>
    <dbReference type="NCBI Taxonomy" id="653733"/>
    <lineage>
        <taxon>Bacteria</taxon>
        <taxon>Pseudomonadati</taxon>
        <taxon>Chrysiogenota</taxon>
        <taxon>Chrysiogenia</taxon>
        <taxon>Chrysiogenales</taxon>
        <taxon>Chrysiogenaceae</taxon>
        <taxon>Desulfurispirillum</taxon>
    </lineage>
</organism>
<accession>E6W408</accession>
<dbReference type="EC" id="5.4.99.-" evidence="5"/>
<dbReference type="Pfam" id="PF00849">
    <property type="entry name" value="PseudoU_synth_2"/>
    <property type="match status" value="1"/>
</dbReference>
<sequence length="313" mass="34791">MKSSRHELTVDASRRLDQFLAATELFSRSMAQKLVAQGHVQVNGTVIEKASYSLQPGDLVCVQQPAPVDHATVVGQEIPLNIWYEDESLLVVNKPAGMVVHPAAGNYDATLVNALVHYLGDGLPAIGGVLRPGIVHRLDKDTSGLMLVAKTEVAHQRLVSMFAAKEIDRCYLALCHGSLDDSGVIEGNIGRDPKDRKRMAIVEADKGKTARTHYRLLEKFFCHQQWVSLIECRLDTGRTHQIRVHLRSVQRPLLGDQVYGVKKEPGYVSMRRQALHSASLCLQHPISGEVVELQCPLPEDMRDQVESLRRRSS</sequence>
<dbReference type="OrthoDB" id="9807829at2"/>
<dbReference type="InterPro" id="IPR036986">
    <property type="entry name" value="S4_RNA-bd_sf"/>
</dbReference>
<dbReference type="InterPro" id="IPR020103">
    <property type="entry name" value="PsdUridine_synth_cat_dom_sf"/>
</dbReference>
<evidence type="ECO:0000256" key="2">
    <source>
        <dbReference type="ARBA" id="ARBA00023235"/>
    </source>
</evidence>
<dbReference type="NCBIfam" id="TIGR00005">
    <property type="entry name" value="rluA_subfam"/>
    <property type="match status" value="1"/>
</dbReference>
<feature type="active site" evidence="3">
    <location>
        <position position="139"/>
    </location>
</feature>
<evidence type="ECO:0000256" key="4">
    <source>
        <dbReference type="PROSITE-ProRule" id="PRU00182"/>
    </source>
</evidence>
<keyword evidence="2 5" id="KW-0413">Isomerase</keyword>
<protein>
    <recommendedName>
        <fullName evidence="5">Pseudouridine synthase</fullName>
        <ecNumber evidence="5">5.4.99.-</ecNumber>
    </recommendedName>
</protein>